<dbReference type="InterPro" id="IPR036871">
    <property type="entry name" value="PX_dom_sf"/>
</dbReference>
<dbReference type="InParanoid" id="M4B2G0"/>
<comment type="subcellular location">
    <subcellularLocation>
        <location evidence="2">Cytoplasm</location>
    </subcellularLocation>
    <subcellularLocation>
        <location evidence="1">Endomembrane system</location>
        <topology evidence="1">Peripheral membrane protein</topology>
    </subcellularLocation>
</comment>
<evidence type="ECO:0000256" key="8">
    <source>
        <dbReference type="SAM" id="Coils"/>
    </source>
</evidence>
<evidence type="ECO:0000256" key="5">
    <source>
        <dbReference type="ARBA" id="ARBA00022490"/>
    </source>
</evidence>
<evidence type="ECO:0000256" key="1">
    <source>
        <dbReference type="ARBA" id="ARBA00004184"/>
    </source>
</evidence>
<dbReference type="GO" id="GO:0000422">
    <property type="term" value="P:autophagy of mitochondrion"/>
    <property type="evidence" value="ECO:0007669"/>
    <property type="project" value="TreeGrafter"/>
</dbReference>
<dbReference type="GO" id="GO:0015031">
    <property type="term" value="P:protein transport"/>
    <property type="evidence" value="ECO:0007669"/>
    <property type="project" value="TreeGrafter"/>
</dbReference>
<reference evidence="10" key="2">
    <citation type="submission" date="2015-06" db="UniProtKB">
        <authorList>
            <consortium name="EnsemblProtists"/>
        </authorList>
    </citation>
    <scope>IDENTIFICATION</scope>
    <source>
        <strain evidence="10">Emoy2</strain>
    </source>
</reference>
<dbReference type="VEuPathDB" id="FungiDB:HpaG800458"/>
<dbReference type="InterPro" id="IPR027267">
    <property type="entry name" value="AH/BAR_dom_sf"/>
</dbReference>
<dbReference type="GO" id="GO:0061709">
    <property type="term" value="P:reticulophagy"/>
    <property type="evidence" value="ECO:0007669"/>
    <property type="project" value="TreeGrafter"/>
</dbReference>
<keyword evidence="11" id="KW-1185">Reference proteome</keyword>
<evidence type="ECO:0000256" key="3">
    <source>
        <dbReference type="ARBA" id="ARBA00010883"/>
    </source>
</evidence>
<dbReference type="HOGENOM" id="CLU_948167_0_0_1"/>
<dbReference type="GO" id="GO:0035091">
    <property type="term" value="F:phosphatidylinositol binding"/>
    <property type="evidence" value="ECO:0007669"/>
    <property type="project" value="InterPro"/>
</dbReference>
<dbReference type="PANTHER" id="PTHR45949:SF2">
    <property type="entry name" value="SORTING NEXIN-4"/>
    <property type="match status" value="1"/>
</dbReference>
<feature type="domain" description="PX" evidence="9">
    <location>
        <begin position="1"/>
        <end position="60"/>
    </location>
</feature>
<dbReference type="GO" id="GO:0032456">
    <property type="term" value="P:endocytic recycling"/>
    <property type="evidence" value="ECO:0007669"/>
    <property type="project" value="TreeGrafter"/>
</dbReference>
<dbReference type="PANTHER" id="PTHR45949">
    <property type="entry name" value="SORTING NEXIN-4"/>
    <property type="match status" value="1"/>
</dbReference>
<evidence type="ECO:0000256" key="2">
    <source>
        <dbReference type="ARBA" id="ARBA00004496"/>
    </source>
</evidence>
<dbReference type="EnsemblProtists" id="HpaT800458">
    <property type="protein sequence ID" value="HpaP800458"/>
    <property type="gene ID" value="HpaG800458"/>
</dbReference>
<dbReference type="CDD" id="cd06093">
    <property type="entry name" value="PX_domain"/>
    <property type="match status" value="1"/>
</dbReference>
<keyword evidence="6" id="KW-0446">Lipid-binding</keyword>
<dbReference type="AlphaFoldDB" id="M4B2G0"/>
<protein>
    <recommendedName>
        <fullName evidence="9">PX domain-containing protein</fullName>
    </recommendedName>
</protein>
<sequence length="294" mass="32572">MLGTIIPPLPEKRWTGNMDATFVEERRQALEHFINEVCSHEKLSQTLELQIVLTASTEGLIAGKELLKVASLAAAYVPTPASVSSLWGCLKDGVFLSSNMQQVEIKTDDDYAKIGQHINEYDKRIREVTRCSDVVYAAQRSEGYELSRFGTYLSALSEHEQKDSDMKQLAEAGKVDAVKTVMHNRESAIHEVQQANASMQRNKERFAAARASSGAAASAMRAEQKMASAEDRMNEAKEQVQFIANSLKVESKRMGTGRTANLKTALLSLANLEHDYHVQVGTIVNFSDLFNTLT</sequence>
<dbReference type="Proteomes" id="UP000011713">
    <property type="component" value="Unassembled WGS sequence"/>
</dbReference>
<dbReference type="SUPFAM" id="SSF64268">
    <property type="entry name" value="PX domain"/>
    <property type="match status" value="1"/>
</dbReference>
<dbReference type="EMBL" id="JH597777">
    <property type="status" value="NOT_ANNOTATED_CDS"/>
    <property type="molecule type" value="Genomic_DNA"/>
</dbReference>
<dbReference type="GO" id="GO:0005769">
    <property type="term" value="C:early endosome"/>
    <property type="evidence" value="ECO:0007669"/>
    <property type="project" value="TreeGrafter"/>
</dbReference>
<dbReference type="GO" id="GO:0000407">
    <property type="term" value="C:phagophore assembly site"/>
    <property type="evidence" value="ECO:0007669"/>
    <property type="project" value="TreeGrafter"/>
</dbReference>
<evidence type="ECO:0000256" key="6">
    <source>
        <dbReference type="ARBA" id="ARBA00023121"/>
    </source>
</evidence>
<accession>M4B2G0</accession>
<dbReference type="Gene3D" id="3.30.1520.10">
    <property type="entry name" value="Phox-like domain"/>
    <property type="match status" value="1"/>
</dbReference>
<dbReference type="InterPro" id="IPR001683">
    <property type="entry name" value="PX_dom"/>
</dbReference>
<evidence type="ECO:0000259" key="9">
    <source>
        <dbReference type="PROSITE" id="PS50195"/>
    </source>
</evidence>
<dbReference type="STRING" id="559515.M4B2G0"/>
<comment type="similarity">
    <text evidence="3">Belongs to the sorting nexin family.</text>
</comment>
<reference evidence="11" key="1">
    <citation type="journal article" date="2010" name="Science">
        <title>Signatures of adaptation to obligate biotrophy in the Hyaloperonospora arabidopsidis genome.</title>
        <authorList>
            <person name="Baxter L."/>
            <person name="Tripathy S."/>
            <person name="Ishaque N."/>
            <person name="Boot N."/>
            <person name="Cabral A."/>
            <person name="Kemen E."/>
            <person name="Thines M."/>
            <person name="Ah-Fong A."/>
            <person name="Anderson R."/>
            <person name="Badejoko W."/>
            <person name="Bittner-Eddy P."/>
            <person name="Boore J.L."/>
            <person name="Chibucos M.C."/>
            <person name="Coates M."/>
            <person name="Dehal P."/>
            <person name="Delehaunty K."/>
            <person name="Dong S."/>
            <person name="Downton P."/>
            <person name="Dumas B."/>
            <person name="Fabro G."/>
            <person name="Fronick C."/>
            <person name="Fuerstenberg S.I."/>
            <person name="Fulton L."/>
            <person name="Gaulin E."/>
            <person name="Govers F."/>
            <person name="Hughes L."/>
            <person name="Humphray S."/>
            <person name="Jiang R.H."/>
            <person name="Judelson H."/>
            <person name="Kamoun S."/>
            <person name="Kyung K."/>
            <person name="Meijer H."/>
            <person name="Minx P."/>
            <person name="Morris P."/>
            <person name="Nelson J."/>
            <person name="Phuntumart V."/>
            <person name="Qutob D."/>
            <person name="Rehmany A."/>
            <person name="Rougon-Cardoso A."/>
            <person name="Ryden P."/>
            <person name="Torto-Alalibo T."/>
            <person name="Studholme D."/>
            <person name="Wang Y."/>
            <person name="Win J."/>
            <person name="Wood J."/>
            <person name="Clifton S.W."/>
            <person name="Rogers J."/>
            <person name="Van den Ackerveken G."/>
            <person name="Jones J.D."/>
            <person name="McDowell J.M."/>
            <person name="Beynon J."/>
            <person name="Tyler B.M."/>
        </authorList>
    </citation>
    <scope>NUCLEOTIDE SEQUENCE [LARGE SCALE GENOMIC DNA]</scope>
    <source>
        <strain evidence="11">Emoy2</strain>
    </source>
</reference>
<keyword evidence="7" id="KW-0472">Membrane</keyword>
<feature type="coiled-coil region" evidence="8">
    <location>
        <begin position="219"/>
        <end position="246"/>
    </location>
</feature>
<dbReference type="eggNOG" id="KOG2273">
    <property type="taxonomic scope" value="Eukaryota"/>
</dbReference>
<dbReference type="GO" id="GO:0034727">
    <property type="term" value="P:piecemeal microautophagy of the nucleus"/>
    <property type="evidence" value="ECO:0007669"/>
    <property type="project" value="TreeGrafter"/>
</dbReference>
<keyword evidence="5" id="KW-0963">Cytoplasm</keyword>
<keyword evidence="8" id="KW-0175">Coiled coil</keyword>
<evidence type="ECO:0000256" key="7">
    <source>
        <dbReference type="ARBA" id="ARBA00023136"/>
    </source>
</evidence>
<dbReference type="Gene3D" id="1.20.1270.60">
    <property type="entry name" value="Arfaptin homology (AH) domain/BAR domain"/>
    <property type="match status" value="1"/>
</dbReference>
<organism evidence="10 11">
    <name type="scientific">Hyaloperonospora arabidopsidis (strain Emoy2)</name>
    <name type="common">Downy mildew agent</name>
    <name type="synonym">Peronospora arabidopsidis</name>
    <dbReference type="NCBI Taxonomy" id="559515"/>
    <lineage>
        <taxon>Eukaryota</taxon>
        <taxon>Sar</taxon>
        <taxon>Stramenopiles</taxon>
        <taxon>Oomycota</taxon>
        <taxon>Peronosporomycetes</taxon>
        <taxon>Peronosporales</taxon>
        <taxon>Peronosporaceae</taxon>
        <taxon>Hyaloperonospora</taxon>
    </lineage>
</organism>
<evidence type="ECO:0000313" key="10">
    <source>
        <dbReference type="EnsemblProtists" id="HpaP800458"/>
    </source>
</evidence>
<evidence type="ECO:0000313" key="11">
    <source>
        <dbReference type="Proteomes" id="UP000011713"/>
    </source>
</evidence>
<keyword evidence="4" id="KW-0813">Transport</keyword>
<dbReference type="PROSITE" id="PS50195">
    <property type="entry name" value="PX"/>
    <property type="match status" value="1"/>
</dbReference>
<name>M4B2G0_HYAAE</name>
<dbReference type="SUPFAM" id="SSF103657">
    <property type="entry name" value="BAR/IMD domain-like"/>
    <property type="match status" value="1"/>
</dbReference>
<evidence type="ECO:0000256" key="4">
    <source>
        <dbReference type="ARBA" id="ARBA00022448"/>
    </source>
</evidence>
<proteinExistence type="inferred from homology"/>
<dbReference type="Pfam" id="PF00787">
    <property type="entry name" value="PX"/>
    <property type="match status" value="1"/>
</dbReference>